<keyword evidence="1 2" id="KW-0238">DNA-binding</keyword>
<gene>
    <name evidence="5" type="primary">bm3R1</name>
    <name evidence="4" type="ORF">LES8486_02039</name>
    <name evidence="5" type="ORF">LES9216_02039</name>
</gene>
<evidence type="ECO:0000313" key="7">
    <source>
        <dbReference type="Proteomes" id="UP000239237"/>
    </source>
</evidence>
<evidence type="ECO:0000313" key="5">
    <source>
        <dbReference type="EMBL" id="SPE09841.1"/>
    </source>
</evidence>
<evidence type="ECO:0000256" key="2">
    <source>
        <dbReference type="PROSITE-ProRule" id="PRU00335"/>
    </source>
</evidence>
<dbReference type="Proteomes" id="UP000237923">
    <property type="component" value="Unassembled WGS sequence"/>
</dbReference>
<protein>
    <submittedName>
        <fullName evidence="5">HTH-type transcriptional repressor Bm3R1</fullName>
    </submittedName>
</protein>
<dbReference type="PRINTS" id="PR00455">
    <property type="entry name" value="HTHTETR"/>
</dbReference>
<dbReference type="InterPro" id="IPR050624">
    <property type="entry name" value="HTH-type_Tx_Regulator"/>
</dbReference>
<keyword evidence="7" id="KW-1185">Reference proteome</keyword>
<sequence>MSKQPSKYDLILNAFTTLLVQVGYQSTTINKIAETANVNPSTIFRKFKDKEGMLSAIIDRHLADLRTIFDDVSLTGDVETDLINMSRAFQKFQEKHQAVVVVGVQESFRKPNVSHAVEEIEISFKQNLLQYFAEMKKQHQIKETIDIEATTMNIIWLNFGYFMTVIRFNNPELITDPEDFYEKQIRFFAKSLRP</sequence>
<proteinExistence type="predicted"/>
<dbReference type="SUPFAM" id="SSF48498">
    <property type="entry name" value="Tetracyclin repressor-like, C-terminal domain"/>
    <property type="match status" value="1"/>
</dbReference>
<dbReference type="EMBL" id="OKQU01000005">
    <property type="protein sequence ID" value="SPE09841.1"/>
    <property type="molecule type" value="Genomic_DNA"/>
</dbReference>
<dbReference type="KEGG" id="lsu:A6B45_00690"/>
<dbReference type="InterPro" id="IPR036271">
    <property type="entry name" value="Tet_transcr_reg_TetR-rel_C_sf"/>
</dbReference>
<dbReference type="Pfam" id="PF00440">
    <property type="entry name" value="TetR_N"/>
    <property type="match status" value="1"/>
</dbReference>
<dbReference type="RefSeq" id="WP_072612932.1">
    <property type="nucleotide sequence ID" value="NZ_AP017935.1"/>
</dbReference>
<dbReference type="PANTHER" id="PTHR43479:SF11">
    <property type="entry name" value="ACREF_ENVCD OPERON REPRESSOR-RELATED"/>
    <property type="match status" value="1"/>
</dbReference>
<dbReference type="Gene3D" id="1.10.357.10">
    <property type="entry name" value="Tetracycline Repressor, domain 2"/>
    <property type="match status" value="1"/>
</dbReference>
<dbReference type="GO" id="GO:0003677">
    <property type="term" value="F:DNA binding"/>
    <property type="evidence" value="ECO:0007669"/>
    <property type="project" value="UniProtKB-UniRule"/>
</dbReference>
<dbReference type="PANTHER" id="PTHR43479">
    <property type="entry name" value="ACREF/ENVCD OPERON REPRESSOR-RELATED"/>
    <property type="match status" value="1"/>
</dbReference>
<name>A0A2N9KHT2_9LACO</name>
<dbReference type="SUPFAM" id="SSF46689">
    <property type="entry name" value="Homeodomain-like"/>
    <property type="match status" value="1"/>
</dbReference>
<reference evidence="4 7" key="2">
    <citation type="submission" date="2018-02" db="EMBL/GenBank/DDBJ databases">
        <authorList>
            <person name="Rodrigo-Torres L."/>
            <person name="Arahal R. D."/>
            <person name="Lucena T."/>
        </authorList>
    </citation>
    <scope>NUCLEOTIDE SEQUENCE [LARGE SCALE GENOMIC DNA]</scope>
    <source>
        <strain evidence="4 7">CECT 8486</strain>
    </source>
</reference>
<accession>A0A2N9KHT2</accession>
<dbReference type="EMBL" id="OKQR01000006">
    <property type="protein sequence ID" value="SPD94986.1"/>
    <property type="molecule type" value="Genomic_DNA"/>
</dbReference>
<dbReference type="AlphaFoldDB" id="A0A2N9KHT2"/>
<dbReference type="PROSITE" id="PS50977">
    <property type="entry name" value="HTH_TETR_2"/>
    <property type="match status" value="1"/>
</dbReference>
<reference evidence="5 6" key="1">
    <citation type="submission" date="2018-02" db="EMBL/GenBank/DDBJ databases">
        <authorList>
            <person name="Cohen D.B."/>
            <person name="Kent A.D."/>
        </authorList>
    </citation>
    <scope>NUCLEOTIDE SEQUENCE [LARGE SCALE GENOMIC DNA]</scope>
    <source>
        <strain evidence="5 6">CECT 9216</strain>
    </source>
</reference>
<dbReference type="GeneID" id="99673284"/>
<organism evidence="5 6">
    <name type="scientific">Leuconostoc suionicum</name>
    <dbReference type="NCBI Taxonomy" id="1511761"/>
    <lineage>
        <taxon>Bacteria</taxon>
        <taxon>Bacillati</taxon>
        <taxon>Bacillota</taxon>
        <taxon>Bacilli</taxon>
        <taxon>Lactobacillales</taxon>
        <taxon>Lactobacillaceae</taxon>
        <taxon>Leuconostoc</taxon>
    </lineage>
</organism>
<dbReference type="Proteomes" id="UP000239237">
    <property type="component" value="Unassembled WGS sequence"/>
</dbReference>
<evidence type="ECO:0000313" key="6">
    <source>
        <dbReference type="Proteomes" id="UP000237923"/>
    </source>
</evidence>
<feature type="DNA-binding region" description="H-T-H motif" evidence="2">
    <location>
        <begin position="28"/>
        <end position="47"/>
    </location>
</feature>
<evidence type="ECO:0000256" key="1">
    <source>
        <dbReference type="ARBA" id="ARBA00023125"/>
    </source>
</evidence>
<evidence type="ECO:0000259" key="3">
    <source>
        <dbReference type="PROSITE" id="PS50977"/>
    </source>
</evidence>
<dbReference type="InterPro" id="IPR001647">
    <property type="entry name" value="HTH_TetR"/>
</dbReference>
<feature type="domain" description="HTH tetR-type" evidence="3">
    <location>
        <begin position="5"/>
        <end position="65"/>
    </location>
</feature>
<evidence type="ECO:0000313" key="4">
    <source>
        <dbReference type="EMBL" id="SPD94986.1"/>
    </source>
</evidence>
<dbReference type="InterPro" id="IPR009057">
    <property type="entry name" value="Homeodomain-like_sf"/>
</dbReference>